<evidence type="ECO:0000259" key="12">
    <source>
        <dbReference type="PROSITE" id="PS51698"/>
    </source>
</evidence>
<dbReference type="GO" id="GO:0007166">
    <property type="term" value="P:cell surface receptor signaling pathway"/>
    <property type="evidence" value="ECO:0007669"/>
    <property type="project" value="InterPro"/>
</dbReference>
<reference evidence="13 14" key="1">
    <citation type="submission" date="2023-10" db="EMBL/GenBank/DDBJ databases">
        <title>Chromosome-scale genome assembly provides insights into flower coloration mechanisms of Canna indica.</title>
        <authorList>
            <person name="Li C."/>
        </authorList>
    </citation>
    <scope>NUCLEOTIDE SEQUENCE [LARGE SCALE GENOMIC DNA]</scope>
    <source>
        <tissue evidence="13">Flower</tissue>
    </source>
</reference>
<protein>
    <recommendedName>
        <fullName evidence="7">U-box domain-containing protein 12</fullName>
        <ecNumber evidence="3">2.3.2.27</ecNumber>
    </recommendedName>
    <alternativeName>
        <fullName evidence="8">Plant U-box protein 12</fullName>
    </alternativeName>
    <alternativeName>
        <fullName evidence="9">RING-type E3 ubiquitin transferase PUB12</fullName>
    </alternativeName>
</protein>
<evidence type="ECO:0000256" key="1">
    <source>
        <dbReference type="ARBA" id="ARBA00000900"/>
    </source>
</evidence>
<dbReference type="Pfam" id="PF25598">
    <property type="entry name" value="ARM_PUB"/>
    <property type="match status" value="1"/>
</dbReference>
<evidence type="ECO:0000256" key="3">
    <source>
        <dbReference type="ARBA" id="ARBA00012483"/>
    </source>
</evidence>
<comment type="catalytic activity">
    <reaction evidence="1">
        <text>S-ubiquitinyl-[E2 ubiquitin-conjugating enzyme]-L-cysteine + [acceptor protein]-L-lysine = [E2 ubiquitin-conjugating enzyme]-L-cysteine + N(6)-ubiquitinyl-[acceptor protein]-L-lysine.</text>
        <dbReference type="EC" id="2.3.2.27"/>
    </reaction>
</comment>
<dbReference type="PROSITE" id="PS50176">
    <property type="entry name" value="ARM_REPEAT"/>
    <property type="match status" value="1"/>
</dbReference>
<proteinExistence type="predicted"/>
<evidence type="ECO:0000256" key="11">
    <source>
        <dbReference type="SAM" id="MobiDB-lite"/>
    </source>
</evidence>
<feature type="region of interest" description="Disordered" evidence="11">
    <location>
        <begin position="234"/>
        <end position="255"/>
    </location>
</feature>
<feature type="repeat" description="ARM" evidence="10">
    <location>
        <begin position="394"/>
        <end position="436"/>
    </location>
</feature>
<dbReference type="InterPro" id="IPR059179">
    <property type="entry name" value="MLKL-like_MCAfunc"/>
</dbReference>
<dbReference type="InterPro" id="IPR011989">
    <property type="entry name" value="ARM-like"/>
</dbReference>
<dbReference type="Proteomes" id="UP001327560">
    <property type="component" value="Chromosome 3"/>
</dbReference>
<dbReference type="SMART" id="SM00185">
    <property type="entry name" value="ARM"/>
    <property type="match status" value="5"/>
</dbReference>
<organism evidence="13 14">
    <name type="scientific">Canna indica</name>
    <name type="common">Indian-shot</name>
    <dbReference type="NCBI Taxonomy" id="4628"/>
    <lineage>
        <taxon>Eukaryota</taxon>
        <taxon>Viridiplantae</taxon>
        <taxon>Streptophyta</taxon>
        <taxon>Embryophyta</taxon>
        <taxon>Tracheophyta</taxon>
        <taxon>Spermatophyta</taxon>
        <taxon>Magnoliopsida</taxon>
        <taxon>Liliopsida</taxon>
        <taxon>Zingiberales</taxon>
        <taxon>Cannaceae</taxon>
        <taxon>Canna</taxon>
    </lineage>
</organism>
<sequence length="669" mass="73502">MEEEKAATTVVDGRTLVDRMAEVSGEIASISDFRNACRKQFCDLSRRMKLLAPMFDELKESKDPVPERAVRSLTMLDRALDSAKELLQLGNEGSKIFLVLESDRITNKFQDLTAELVKSLEEIPLDILNLSDEVAEQVELVRAQLKRAKERVDTNNVDLHSDLLSVYNLSADANADPLILHRLAERMQLKTISDLKQESLALHEMVVASDGDPGESIEKMSMLLKKIKDFMQTQNPEMGTPTNKKNLLPTNERSKPPIFPDDFRCPISLELMKDPVIVATGQTYDREFIEEWLAAGHDTCPKTQQKLSSKTLTPNYVLRSLIAQWCEANDIDPPKRPAKSKPQPACSSSQHAKVLDLVRKLSSRRIEDQRSAAADLRLLARLSDDNRSCIAEAGAIPLLVNLLSTLDVRTQENAVTALLNLSIYESNKEKVISTGAVPGIVHVLRRGSMEARENAAATLFSLSVIDDFKVRIGNLGAIPPLVSLLREGSQRGKKDAVLALFNLCIYQGNKGKAVRAGLVPILVGLLVDPEAVMLDETLATLAILSSHPEGKAAIAAAEALPALIEVIKSGSPRNKENAAATLAHLFSGEHQLQYLAKAYEKGLVDLLIGMAKNGTDRGKRKAVQLLQHIQKFLKQQKEAQAHEEVEAHAQAQALAAESSFPISPNSDDG</sequence>
<dbReference type="InterPro" id="IPR036537">
    <property type="entry name" value="Adaptor_Cbl_N_dom_sf"/>
</dbReference>
<dbReference type="InterPro" id="IPR003613">
    <property type="entry name" value="Ubox_domain"/>
</dbReference>
<dbReference type="PROSITE" id="PS51698">
    <property type="entry name" value="U_BOX"/>
    <property type="match status" value="1"/>
</dbReference>
<evidence type="ECO:0000256" key="5">
    <source>
        <dbReference type="ARBA" id="ARBA00022737"/>
    </source>
</evidence>
<evidence type="ECO:0000313" key="14">
    <source>
        <dbReference type="Proteomes" id="UP001327560"/>
    </source>
</evidence>
<dbReference type="GO" id="GO:0016567">
    <property type="term" value="P:protein ubiquitination"/>
    <property type="evidence" value="ECO:0007669"/>
    <property type="project" value="InterPro"/>
</dbReference>
<dbReference type="EMBL" id="CP136892">
    <property type="protein sequence ID" value="WOL01976.1"/>
    <property type="molecule type" value="Genomic_DNA"/>
</dbReference>
<dbReference type="Gene3D" id="1.25.10.10">
    <property type="entry name" value="Leucine-rich Repeat Variant"/>
    <property type="match status" value="2"/>
</dbReference>
<gene>
    <name evidence="13" type="ORF">Cni_G10695</name>
</gene>
<evidence type="ECO:0000256" key="2">
    <source>
        <dbReference type="ARBA" id="ARBA00004906"/>
    </source>
</evidence>
<evidence type="ECO:0000256" key="6">
    <source>
        <dbReference type="ARBA" id="ARBA00022786"/>
    </source>
</evidence>
<dbReference type="InterPro" id="IPR000225">
    <property type="entry name" value="Armadillo"/>
</dbReference>
<dbReference type="FunFam" id="1.20.930.20:FF:000002">
    <property type="entry name" value="RING-type E3 ubiquitin transferase"/>
    <property type="match status" value="1"/>
</dbReference>
<dbReference type="Pfam" id="PF25368">
    <property type="entry name" value="PUB10_N"/>
    <property type="match status" value="1"/>
</dbReference>
<accession>A0AAQ3KAC6</accession>
<dbReference type="FunFam" id="1.25.10.10:FF:000082">
    <property type="entry name" value="RING-type E3 ubiquitin transferase"/>
    <property type="match status" value="1"/>
</dbReference>
<dbReference type="Gene3D" id="3.30.40.10">
    <property type="entry name" value="Zinc/RING finger domain, C3HC4 (zinc finger)"/>
    <property type="match status" value="1"/>
</dbReference>
<dbReference type="SMART" id="SM00504">
    <property type="entry name" value="Ubox"/>
    <property type="match status" value="1"/>
</dbReference>
<evidence type="ECO:0000256" key="7">
    <source>
        <dbReference type="ARBA" id="ARBA00074389"/>
    </source>
</evidence>
<dbReference type="InterPro" id="IPR057623">
    <property type="entry name" value="PUB12-19-like_N"/>
</dbReference>
<evidence type="ECO:0000256" key="10">
    <source>
        <dbReference type="PROSITE-ProRule" id="PRU00259"/>
    </source>
</evidence>
<dbReference type="CDD" id="cd16664">
    <property type="entry name" value="RING-Ubox_PUB"/>
    <property type="match status" value="1"/>
</dbReference>
<dbReference type="Gene3D" id="1.20.930.20">
    <property type="entry name" value="Adaptor protein Cbl, N-terminal domain"/>
    <property type="match status" value="1"/>
</dbReference>
<name>A0AAQ3KAC6_9LILI</name>
<dbReference type="FunFam" id="3.30.40.10:FF:000114">
    <property type="entry name" value="RING-type E3 ubiquitin transferase"/>
    <property type="match status" value="1"/>
</dbReference>
<dbReference type="CDD" id="cd21037">
    <property type="entry name" value="MLKL_NTD"/>
    <property type="match status" value="1"/>
</dbReference>
<dbReference type="InterPro" id="IPR013083">
    <property type="entry name" value="Znf_RING/FYVE/PHD"/>
</dbReference>
<dbReference type="GO" id="GO:0061630">
    <property type="term" value="F:ubiquitin protein ligase activity"/>
    <property type="evidence" value="ECO:0007669"/>
    <property type="project" value="UniProtKB-EC"/>
</dbReference>
<dbReference type="SUPFAM" id="SSF48371">
    <property type="entry name" value="ARM repeat"/>
    <property type="match status" value="1"/>
</dbReference>
<dbReference type="PANTHER" id="PTHR23315">
    <property type="entry name" value="U BOX DOMAIN-CONTAINING"/>
    <property type="match status" value="1"/>
</dbReference>
<keyword evidence="14" id="KW-1185">Reference proteome</keyword>
<evidence type="ECO:0000313" key="13">
    <source>
        <dbReference type="EMBL" id="WOL01976.1"/>
    </source>
</evidence>
<feature type="compositionally biased region" description="Polar residues" evidence="11">
    <location>
        <begin position="234"/>
        <end position="251"/>
    </location>
</feature>
<dbReference type="Pfam" id="PF04564">
    <property type="entry name" value="U-box"/>
    <property type="match status" value="1"/>
</dbReference>
<dbReference type="InterPro" id="IPR016024">
    <property type="entry name" value="ARM-type_fold"/>
</dbReference>
<dbReference type="InterPro" id="IPR045210">
    <property type="entry name" value="RING-Ubox_PUB"/>
</dbReference>
<dbReference type="PANTHER" id="PTHR23315:SF275">
    <property type="entry name" value="U-BOX DOMAIN-CONTAINING PROTEIN 13"/>
    <property type="match status" value="1"/>
</dbReference>
<keyword evidence="4" id="KW-0808">Transferase</keyword>
<dbReference type="AlphaFoldDB" id="A0AAQ3KAC6"/>
<evidence type="ECO:0000256" key="9">
    <source>
        <dbReference type="ARBA" id="ARBA00076227"/>
    </source>
</evidence>
<dbReference type="InterPro" id="IPR058678">
    <property type="entry name" value="ARM_PUB"/>
</dbReference>
<dbReference type="SUPFAM" id="SSF57850">
    <property type="entry name" value="RING/U-box"/>
    <property type="match status" value="1"/>
</dbReference>
<feature type="domain" description="U-box" evidence="12">
    <location>
        <begin position="258"/>
        <end position="332"/>
    </location>
</feature>
<dbReference type="EC" id="2.3.2.27" evidence="3"/>
<evidence type="ECO:0000256" key="4">
    <source>
        <dbReference type="ARBA" id="ARBA00022679"/>
    </source>
</evidence>
<comment type="pathway">
    <text evidence="2">Protein modification; protein ubiquitination.</text>
</comment>
<keyword evidence="5" id="KW-0677">Repeat</keyword>
<evidence type="ECO:0000256" key="8">
    <source>
        <dbReference type="ARBA" id="ARBA00075465"/>
    </source>
</evidence>
<keyword evidence="6" id="KW-0833">Ubl conjugation pathway</keyword>